<gene>
    <name evidence="2" type="ORF">SAMN05661091_3573</name>
</gene>
<organism evidence="2 3">
    <name type="scientific">Paenibacillus uliginis N3/975</name>
    <dbReference type="NCBI Taxonomy" id="1313296"/>
    <lineage>
        <taxon>Bacteria</taxon>
        <taxon>Bacillati</taxon>
        <taxon>Bacillota</taxon>
        <taxon>Bacilli</taxon>
        <taxon>Bacillales</taxon>
        <taxon>Paenibacillaceae</taxon>
        <taxon>Paenibacillus</taxon>
    </lineage>
</organism>
<keyword evidence="1" id="KW-1133">Transmembrane helix</keyword>
<protein>
    <submittedName>
        <fullName evidence="2">Uncharacterized protein</fullName>
    </submittedName>
</protein>
<name>A0A1X7HI34_9BACL</name>
<keyword evidence="1" id="KW-0472">Membrane</keyword>
<dbReference type="AlphaFoldDB" id="A0A1X7HI34"/>
<feature type="transmembrane region" description="Helical" evidence="1">
    <location>
        <begin position="24"/>
        <end position="44"/>
    </location>
</feature>
<keyword evidence="1" id="KW-0812">Transmembrane</keyword>
<reference evidence="3" key="1">
    <citation type="submission" date="2017-04" db="EMBL/GenBank/DDBJ databases">
        <authorList>
            <person name="Varghese N."/>
            <person name="Submissions S."/>
        </authorList>
    </citation>
    <scope>NUCLEOTIDE SEQUENCE [LARGE SCALE GENOMIC DNA]</scope>
    <source>
        <strain evidence="3">N3/975</strain>
    </source>
</reference>
<evidence type="ECO:0000313" key="2">
    <source>
        <dbReference type="EMBL" id="SMF86961.1"/>
    </source>
</evidence>
<feature type="transmembrane region" description="Helical" evidence="1">
    <location>
        <begin position="56"/>
        <end position="76"/>
    </location>
</feature>
<dbReference type="EMBL" id="LT840184">
    <property type="protein sequence ID" value="SMF86961.1"/>
    <property type="molecule type" value="Genomic_DNA"/>
</dbReference>
<evidence type="ECO:0000313" key="3">
    <source>
        <dbReference type="Proteomes" id="UP000192940"/>
    </source>
</evidence>
<accession>A0A1X7HI34</accession>
<proteinExistence type="predicted"/>
<dbReference type="RefSeq" id="WP_208914406.1">
    <property type="nucleotide sequence ID" value="NZ_LT840184.1"/>
</dbReference>
<dbReference type="Proteomes" id="UP000192940">
    <property type="component" value="Chromosome I"/>
</dbReference>
<dbReference type="STRING" id="1313296.SAMN05661091_3573"/>
<sequence>MALAKVEELRYIESSIFKAKNPRGWNLIIGMSIIITSQLLSLFMTRTDPDDPLAIVLFWTQVVLAGFCFVLVIITITRMLMKPFTTQISSELLTVRSKELKPSEIKEIRVQGYFSPLIGIIPVGKRITPVSFCFRFIEQEDAAIIALTEWARIHNIKVVTHKRVVRWL</sequence>
<evidence type="ECO:0000256" key="1">
    <source>
        <dbReference type="SAM" id="Phobius"/>
    </source>
</evidence>
<keyword evidence="3" id="KW-1185">Reference proteome</keyword>